<organism evidence="3 4">
    <name type="scientific">Ridgeia piscesae</name>
    <name type="common">Tubeworm</name>
    <dbReference type="NCBI Taxonomy" id="27915"/>
    <lineage>
        <taxon>Eukaryota</taxon>
        <taxon>Metazoa</taxon>
        <taxon>Spiralia</taxon>
        <taxon>Lophotrochozoa</taxon>
        <taxon>Annelida</taxon>
        <taxon>Polychaeta</taxon>
        <taxon>Sedentaria</taxon>
        <taxon>Canalipalpata</taxon>
        <taxon>Sabellida</taxon>
        <taxon>Siboglinidae</taxon>
        <taxon>Ridgeia</taxon>
    </lineage>
</organism>
<dbReference type="AlphaFoldDB" id="A0AAD9KXP4"/>
<keyword evidence="2" id="KW-0472">Membrane</keyword>
<proteinExistence type="predicted"/>
<comment type="caution">
    <text evidence="3">The sequence shown here is derived from an EMBL/GenBank/DDBJ whole genome shotgun (WGS) entry which is preliminary data.</text>
</comment>
<name>A0AAD9KXP4_RIDPI</name>
<evidence type="ECO:0000256" key="1">
    <source>
        <dbReference type="SAM" id="MobiDB-lite"/>
    </source>
</evidence>
<dbReference type="Proteomes" id="UP001209878">
    <property type="component" value="Unassembled WGS sequence"/>
</dbReference>
<feature type="region of interest" description="Disordered" evidence="1">
    <location>
        <begin position="1"/>
        <end position="53"/>
    </location>
</feature>
<evidence type="ECO:0000256" key="2">
    <source>
        <dbReference type="SAM" id="Phobius"/>
    </source>
</evidence>
<feature type="compositionally biased region" description="Gly residues" evidence="1">
    <location>
        <begin position="19"/>
        <end position="35"/>
    </location>
</feature>
<keyword evidence="4" id="KW-1185">Reference proteome</keyword>
<evidence type="ECO:0000313" key="3">
    <source>
        <dbReference type="EMBL" id="KAK2179237.1"/>
    </source>
</evidence>
<evidence type="ECO:0000313" key="4">
    <source>
        <dbReference type="Proteomes" id="UP001209878"/>
    </source>
</evidence>
<protein>
    <submittedName>
        <fullName evidence="3">Uncharacterized protein</fullName>
    </submittedName>
</protein>
<keyword evidence="2" id="KW-0812">Transmembrane</keyword>
<sequence length="146" mass="15466">MGAQGRRRNGATGERGLFGPPGGVSGATGGTGPTGHKGRPGDTGASGADGKIPLDESHTVVTLELVWPACLTLLLGMFTTFLLVRYRRVMTDLQTQRKTYTVQYRTPARAQSVVTVASTDTRLADVGEFNYAAMDASSLKGLTKYQ</sequence>
<accession>A0AAD9KXP4</accession>
<gene>
    <name evidence="3" type="ORF">NP493_503g00006</name>
</gene>
<keyword evidence="2" id="KW-1133">Transmembrane helix</keyword>
<feature type="transmembrane region" description="Helical" evidence="2">
    <location>
        <begin position="65"/>
        <end position="84"/>
    </location>
</feature>
<dbReference type="EMBL" id="JAODUO010000503">
    <property type="protein sequence ID" value="KAK2179237.1"/>
    <property type="molecule type" value="Genomic_DNA"/>
</dbReference>
<reference evidence="3" key="1">
    <citation type="journal article" date="2023" name="Mol. Biol. Evol.">
        <title>Third-Generation Sequencing Reveals the Adaptive Role of the Epigenome in Three Deep-Sea Polychaetes.</title>
        <authorList>
            <person name="Perez M."/>
            <person name="Aroh O."/>
            <person name="Sun Y."/>
            <person name="Lan Y."/>
            <person name="Juniper S.K."/>
            <person name="Young C.R."/>
            <person name="Angers B."/>
            <person name="Qian P.Y."/>
        </authorList>
    </citation>
    <scope>NUCLEOTIDE SEQUENCE</scope>
    <source>
        <strain evidence="3">R07B-5</strain>
    </source>
</reference>